<dbReference type="InterPro" id="IPR017946">
    <property type="entry name" value="PLC-like_Pdiesterase_TIM-brl"/>
</dbReference>
<feature type="signal peptide" evidence="1">
    <location>
        <begin position="1"/>
        <end position="18"/>
    </location>
</feature>
<dbReference type="GO" id="GO:0008081">
    <property type="term" value="F:phosphoric diester hydrolase activity"/>
    <property type="evidence" value="ECO:0007669"/>
    <property type="project" value="InterPro"/>
</dbReference>
<dbReference type="Gene3D" id="3.20.20.190">
    <property type="entry name" value="Phosphatidylinositol (PI) phosphodiesterase"/>
    <property type="match status" value="1"/>
</dbReference>
<dbReference type="InterPro" id="IPR051057">
    <property type="entry name" value="PI-PLC_domain"/>
</dbReference>
<sequence>MKFSTFFVFLTVVTSVFCIVSNQTNETGHYPLTIFKKKAKITINNTKSSLETRNELKCNGYEGLCELRYNQVTFAKTRASFAVAVSSSTIGTQLLSIEEQLESGVRAFHFPIFKNPKTSKEPYLCFPDCGGIDGGLLETKLSIFAKWIKNHKNDIITIFLDNRDRIGIQEIQTVFEKIGLLNYTLSNNEEVWQTLGEMVINNKRLVVFEENDYLLSSSSNWIHSATSSVLKLDYTKQLIKKRYVCSPWGMDEGKSFLEIPHYATRNGTINGNTYINILPDRKKAEAMNNNLYYKHIMDCKVNHIFECVNFMLVDFYGLGNIENINLGLNGLPFPGKSDYDFYPDFYPNVAPNMTLIYEKANSTDLSPSTSLQKQLTENRVKTILVYFCLYIFMF</sequence>
<keyword evidence="3" id="KW-1185">Reference proteome</keyword>
<evidence type="ECO:0000256" key="1">
    <source>
        <dbReference type="SAM" id="SignalP"/>
    </source>
</evidence>
<dbReference type="GO" id="GO:0006629">
    <property type="term" value="P:lipid metabolic process"/>
    <property type="evidence" value="ECO:0007669"/>
    <property type="project" value="InterPro"/>
</dbReference>
<feature type="chain" id="PRO_5015501587" evidence="1">
    <location>
        <begin position="19"/>
        <end position="394"/>
    </location>
</feature>
<organism evidence="2 3">
    <name type="scientific">Smittium angustum</name>
    <dbReference type="NCBI Taxonomy" id="133377"/>
    <lineage>
        <taxon>Eukaryota</taxon>
        <taxon>Fungi</taxon>
        <taxon>Fungi incertae sedis</taxon>
        <taxon>Zoopagomycota</taxon>
        <taxon>Kickxellomycotina</taxon>
        <taxon>Harpellomycetes</taxon>
        <taxon>Harpellales</taxon>
        <taxon>Legeriomycetaceae</taxon>
        <taxon>Smittium</taxon>
    </lineage>
</organism>
<dbReference type="Proteomes" id="UP000245591">
    <property type="component" value="Unassembled WGS sequence"/>
</dbReference>
<keyword evidence="1" id="KW-0732">Signal</keyword>
<accession>A0A2U1J8F9</accession>
<gene>
    <name evidence="2" type="ORF">BB558_002579</name>
</gene>
<reference evidence="2 3" key="1">
    <citation type="journal article" date="2018" name="MBio">
        <title>Comparative Genomics Reveals the Core Gene Toolbox for the Fungus-Insect Symbiosis.</title>
        <authorList>
            <person name="Wang Y."/>
            <person name="Stata M."/>
            <person name="Wang W."/>
            <person name="Stajich J.E."/>
            <person name="White M.M."/>
            <person name="Moncalvo J.M."/>
        </authorList>
    </citation>
    <scope>NUCLEOTIDE SEQUENCE [LARGE SCALE GENOMIC DNA]</scope>
    <source>
        <strain evidence="2 3">AUS-126-30</strain>
    </source>
</reference>
<comment type="caution">
    <text evidence="2">The sequence shown here is derived from an EMBL/GenBank/DDBJ whole genome shotgun (WGS) entry which is preliminary data.</text>
</comment>
<dbReference type="PANTHER" id="PTHR13593">
    <property type="match status" value="1"/>
</dbReference>
<proteinExistence type="predicted"/>
<dbReference type="PANTHER" id="PTHR13593:SF140">
    <property type="entry name" value="PLC-LIKE PHOSPHODIESTERASE"/>
    <property type="match status" value="1"/>
</dbReference>
<dbReference type="Pfam" id="PF26146">
    <property type="entry name" value="PI-PLC_X"/>
    <property type="match status" value="1"/>
</dbReference>
<evidence type="ECO:0000313" key="3">
    <source>
        <dbReference type="Proteomes" id="UP000245591"/>
    </source>
</evidence>
<protein>
    <submittedName>
        <fullName evidence="2">Uncharacterized protein</fullName>
    </submittedName>
</protein>
<dbReference type="EMBL" id="MBFU01000188">
    <property type="protein sequence ID" value="PWA01334.1"/>
    <property type="molecule type" value="Genomic_DNA"/>
</dbReference>
<dbReference type="AlphaFoldDB" id="A0A2U1J8F9"/>
<dbReference type="SUPFAM" id="SSF51695">
    <property type="entry name" value="PLC-like phosphodiesterases"/>
    <property type="match status" value="1"/>
</dbReference>
<evidence type="ECO:0000313" key="2">
    <source>
        <dbReference type="EMBL" id="PWA01334.1"/>
    </source>
</evidence>
<name>A0A2U1J8F9_SMIAN</name>